<gene>
    <name evidence="1" type="ORF">A45J_2195</name>
</gene>
<organism evidence="1">
    <name type="scientific">hot springs metagenome</name>
    <dbReference type="NCBI Taxonomy" id="433727"/>
    <lineage>
        <taxon>unclassified sequences</taxon>
        <taxon>metagenomes</taxon>
        <taxon>ecological metagenomes</taxon>
    </lineage>
</organism>
<dbReference type="EMBL" id="BLAB01000001">
    <property type="protein sequence ID" value="GER94433.1"/>
    <property type="molecule type" value="Genomic_DNA"/>
</dbReference>
<dbReference type="AlphaFoldDB" id="A0A5J4L428"/>
<name>A0A5J4L428_9ZZZZ</name>
<proteinExistence type="predicted"/>
<reference evidence="1" key="1">
    <citation type="submission" date="2019-10" db="EMBL/GenBank/DDBJ databases">
        <title>Metagenomic sequencing of thiosulfate-disproportionating enrichment culture.</title>
        <authorList>
            <person name="Umezawa K."/>
            <person name="Kojima H."/>
            <person name="Fukui M."/>
        </authorList>
    </citation>
    <scope>NUCLEOTIDE SEQUENCE</scope>
    <source>
        <strain evidence="1">45J</strain>
    </source>
</reference>
<evidence type="ECO:0008006" key="2">
    <source>
        <dbReference type="Google" id="ProtNLM"/>
    </source>
</evidence>
<dbReference type="PROSITE" id="PS51257">
    <property type="entry name" value="PROKAR_LIPOPROTEIN"/>
    <property type="match status" value="1"/>
</dbReference>
<sequence length="201" mass="22418">MNAFLRVLVLGFVVMVLTGCGTLHINHKITGTECMTREDCIKDLGLDKQPQNPDIEFVVTPLLMDEKMIAPIGTPGFASPVYHGDVELCVANALRKEFKNAKTVFEDKDASNKAIKIKLNKIVSHEILIARGYMRIDYDLIAPGGRVYTLYAKTNTEMFWSENTSATKQYPLVCAILARQVKEILSGVPVDKITNEVEKVE</sequence>
<accession>A0A5J4L428</accession>
<protein>
    <recommendedName>
        <fullName evidence="2">Lipoprotein</fullName>
    </recommendedName>
</protein>
<comment type="caution">
    <text evidence="1">The sequence shown here is derived from an EMBL/GenBank/DDBJ whole genome shotgun (WGS) entry which is preliminary data.</text>
</comment>
<evidence type="ECO:0000313" key="1">
    <source>
        <dbReference type="EMBL" id="GER94433.1"/>
    </source>
</evidence>